<evidence type="ECO:0000259" key="3">
    <source>
        <dbReference type="PROSITE" id="PS50043"/>
    </source>
</evidence>
<dbReference type="Pfam" id="PF00196">
    <property type="entry name" value="GerE"/>
    <property type="match status" value="1"/>
</dbReference>
<dbReference type="InterPro" id="IPR016032">
    <property type="entry name" value="Sig_transdc_resp-reg_C-effctor"/>
</dbReference>
<feature type="region of interest" description="Disordered" evidence="2">
    <location>
        <begin position="82"/>
        <end position="102"/>
    </location>
</feature>
<dbReference type="SMART" id="SM00421">
    <property type="entry name" value="HTH_LUXR"/>
    <property type="match status" value="1"/>
</dbReference>
<dbReference type="Proteomes" id="UP000190539">
    <property type="component" value="Unassembled WGS sequence"/>
</dbReference>
<organism evidence="4 5">
    <name type="scientific">Streptomyces tsukubensis</name>
    <dbReference type="NCBI Taxonomy" id="83656"/>
    <lineage>
        <taxon>Bacteria</taxon>
        <taxon>Bacillati</taxon>
        <taxon>Actinomycetota</taxon>
        <taxon>Actinomycetes</taxon>
        <taxon>Kitasatosporales</taxon>
        <taxon>Streptomycetaceae</taxon>
        <taxon>Streptomyces</taxon>
    </lineage>
</organism>
<evidence type="ECO:0000313" key="5">
    <source>
        <dbReference type="Proteomes" id="UP000190539"/>
    </source>
</evidence>
<feature type="region of interest" description="Disordered" evidence="2">
    <location>
        <begin position="558"/>
        <end position="632"/>
    </location>
</feature>
<dbReference type="GO" id="GO:0003677">
    <property type="term" value="F:DNA binding"/>
    <property type="evidence" value="ECO:0007669"/>
    <property type="project" value="UniProtKB-KW"/>
</dbReference>
<evidence type="ECO:0000313" key="4">
    <source>
        <dbReference type="EMBL" id="OON81690.1"/>
    </source>
</evidence>
<dbReference type="InterPro" id="IPR036388">
    <property type="entry name" value="WH-like_DNA-bd_sf"/>
</dbReference>
<feature type="compositionally biased region" description="Pro residues" evidence="2">
    <location>
        <begin position="613"/>
        <end position="627"/>
    </location>
</feature>
<reference evidence="4 5" key="1">
    <citation type="submission" date="2017-02" db="EMBL/GenBank/DDBJ databases">
        <title>Draft Genome Sequence of Streptomyces tsukubaensis F601, a Producer of the immunosuppressant tacrolimus FK506.</title>
        <authorList>
            <person name="Zong G."/>
            <person name="Zhong C."/>
            <person name="Fu J."/>
            <person name="Qin R."/>
            <person name="Cao G."/>
        </authorList>
    </citation>
    <scope>NUCLEOTIDE SEQUENCE [LARGE SCALE GENOMIC DNA]</scope>
    <source>
        <strain evidence="4 5">F601</strain>
    </source>
</reference>
<evidence type="ECO:0000256" key="1">
    <source>
        <dbReference type="ARBA" id="ARBA00023125"/>
    </source>
</evidence>
<dbReference type="CDD" id="cd06170">
    <property type="entry name" value="LuxR_C_like"/>
    <property type="match status" value="1"/>
</dbReference>
<sequence>MHGRATEWRAVSTLLDRTGSGGGALLVTAGPGFGRTTLLEHAAHAPGSRHVLRARGVLAESRIPYGGLHAVRYAALDGGRRGASAVDTGGQPPADQRRRAGRAAEAQDGLLTLLREVGARGPVLLCVDDAHLWDAPSRAALGFAARRAHAVGPVVLLVSVAGHRAADPDFAGLPVLDLGPLPRQASEALLDDLPEAPKDPAVRAELLVRAAGNPALLLALVRRLSAAERAGHAVLPDANAEAELLGELLNSVLGPPLTAPSTLGPSTGPGAHLALVAAAAHEHEREGAGADARLVHRAATLLARAAGLAAVPGTEAPGTAVPGAAVPGVAVPAADAPKGRTDFGTPGEPGTWPDVLRVVGARVHFTADLIRRAVYATAPPGPRGSAHRALARLLEADGRPLAALLHRALAAPAPSPALAAELARAAADPATPDAGRLRGAALARAAELAGDEGSRARWRTDAAEHALRADRPHEARRLLLAAVSGGPAPRAVRGRAELLRGRMALREGPMADAHASLMLAASLLGPTGHGATEARLAAADAAWAAGDVTACLTALGAGTRDPDPAPEGTWEPPAVSGTSDSGPVLEGVWEPPAVSGTPNSRPAPGGAWQPPAVSLPPPPHGVRPAPRPAMWGGGRTDLARDYGLGMRALLEARLDRAARPLRRVLEQAREEDTPEVLLRAGAAALLLGDVGAACGLGARALAAARAVEPGLLVPRALEHLAYAELRAGRHARARAHAEEGLRAALRSGQVNLVAHHHAVLALAASIEGDTKVVAGHVAAARVTARRNGLAQAATLAEWAAGRTELGRGRLVEAAARLGPLVRPGGPGGHFAVRMLVMPCAVEAAVLAGRPEEARATAEEFALWADFGADAQALPQLARCKALLAPPEMAGPLFEQALALHEQCQGGDFEQARTQLLYGKWLRRRRRPREAGDRLREALTAFDRCGAHLWAEQARGELRAGGAGVSDARAGALTCLTPQQLRIARCVAEGATNREVALRLSVSTRTVDHHLRNVFAQLGVRSRVELARLVERTEKTGARP</sequence>
<name>A0A1V4AD50_9ACTN</name>
<accession>A0A1V4AD50</accession>
<dbReference type="AlphaFoldDB" id="A0A1V4AD50"/>
<dbReference type="EMBL" id="MVFC01000003">
    <property type="protein sequence ID" value="OON81690.1"/>
    <property type="molecule type" value="Genomic_DNA"/>
</dbReference>
<dbReference type="PANTHER" id="PTHR43214:SF42">
    <property type="entry name" value="TRANSCRIPTIONAL REGULATORY PROTEIN DESR"/>
    <property type="match status" value="1"/>
</dbReference>
<dbReference type="Gene3D" id="1.10.10.10">
    <property type="entry name" value="Winged helix-like DNA-binding domain superfamily/Winged helix DNA-binding domain"/>
    <property type="match status" value="1"/>
</dbReference>
<evidence type="ECO:0000256" key="2">
    <source>
        <dbReference type="SAM" id="MobiDB-lite"/>
    </source>
</evidence>
<feature type="domain" description="HTH luxR-type" evidence="3">
    <location>
        <begin position="968"/>
        <end position="1033"/>
    </location>
</feature>
<gene>
    <name evidence="4" type="ORF">B1H18_05940</name>
</gene>
<dbReference type="GO" id="GO:0006355">
    <property type="term" value="P:regulation of DNA-templated transcription"/>
    <property type="evidence" value="ECO:0007669"/>
    <property type="project" value="InterPro"/>
</dbReference>
<dbReference type="STRING" id="83656.B1H18_05940"/>
<dbReference type="PANTHER" id="PTHR43214">
    <property type="entry name" value="TWO-COMPONENT RESPONSE REGULATOR"/>
    <property type="match status" value="1"/>
</dbReference>
<dbReference type="InterPro" id="IPR000792">
    <property type="entry name" value="Tscrpt_reg_LuxR_C"/>
</dbReference>
<dbReference type="InterPro" id="IPR039420">
    <property type="entry name" value="WalR-like"/>
</dbReference>
<dbReference type="SUPFAM" id="SSF46894">
    <property type="entry name" value="C-terminal effector domain of the bipartite response regulators"/>
    <property type="match status" value="1"/>
</dbReference>
<protein>
    <recommendedName>
        <fullName evidence="3">HTH luxR-type domain-containing protein</fullName>
    </recommendedName>
</protein>
<proteinExistence type="predicted"/>
<keyword evidence="1" id="KW-0238">DNA-binding</keyword>
<dbReference type="PRINTS" id="PR00038">
    <property type="entry name" value="HTHLUXR"/>
</dbReference>
<comment type="caution">
    <text evidence="4">The sequence shown here is derived from an EMBL/GenBank/DDBJ whole genome shotgun (WGS) entry which is preliminary data.</text>
</comment>
<keyword evidence="5" id="KW-1185">Reference proteome</keyword>
<dbReference type="PROSITE" id="PS50043">
    <property type="entry name" value="HTH_LUXR_2"/>
    <property type="match status" value="1"/>
</dbReference>